<evidence type="ECO:0000256" key="10">
    <source>
        <dbReference type="ARBA" id="ARBA00037054"/>
    </source>
</evidence>
<evidence type="ECO:0000256" key="5">
    <source>
        <dbReference type="ARBA" id="ARBA00022475"/>
    </source>
</evidence>
<dbReference type="Proteomes" id="UP000198440">
    <property type="component" value="Unassembled WGS sequence"/>
</dbReference>
<evidence type="ECO:0000256" key="9">
    <source>
        <dbReference type="ARBA" id="ARBA00023136"/>
    </source>
</evidence>
<evidence type="ECO:0000256" key="7">
    <source>
        <dbReference type="ARBA" id="ARBA00022692"/>
    </source>
</evidence>
<sequence length="293" mass="33231">MRRAYFKNNWVAALVVTPQLLIIFIFFYWPTSQALYWAFTLEQPWGGGNEWVGFENFRYLLSDDRYWHSVWVSVVYAVCTTALAMGMALILALFADRQLRGYKGVRIGLIWPYAVAAPAIGLAFRFIFNPSAGVASYLNYAFPDFWNPVMNGDHALTMVIIAGAWKQVSYSFIFFLAGLQSIPRSLTEASAMDGARVMRRMWDIQLPLITPTVFFLVIINLTDSFTDSFGIVSTMTSGGPARATNLMVYKIYEDGFRGLDYSGAAAQSIILMLLVVALTFFQFKYVERRVHYS</sequence>
<feature type="transmembrane region" description="Helical" evidence="12">
    <location>
        <begin position="9"/>
        <end position="29"/>
    </location>
</feature>
<dbReference type="GO" id="GO:0005886">
    <property type="term" value="C:plasma membrane"/>
    <property type="evidence" value="ECO:0007669"/>
    <property type="project" value="UniProtKB-SubCell"/>
</dbReference>
<dbReference type="CDD" id="cd06261">
    <property type="entry name" value="TM_PBP2"/>
    <property type="match status" value="1"/>
</dbReference>
<comment type="similarity">
    <text evidence="2 12">Belongs to the binding-protein-dependent transport system permease family.</text>
</comment>
<comment type="subunit">
    <text evidence="3">The complex is composed of two ATP-binding proteins (UgpC), two transmembrane proteins (UgpA and UgpE) and a solute-binding protein (UgpB).</text>
</comment>
<accession>A0A239E803</accession>
<evidence type="ECO:0000313" key="15">
    <source>
        <dbReference type="Proteomes" id="UP000198440"/>
    </source>
</evidence>
<proteinExistence type="inferred from homology"/>
<evidence type="ECO:0000256" key="12">
    <source>
        <dbReference type="RuleBase" id="RU363032"/>
    </source>
</evidence>
<feature type="transmembrane region" description="Helical" evidence="12">
    <location>
        <begin position="107"/>
        <end position="128"/>
    </location>
</feature>
<name>A0A239E803_9RHOB</name>
<dbReference type="PROSITE" id="PS50928">
    <property type="entry name" value="ABC_TM1"/>
    <property type="match status" value="1"/>
</dbReference>
<evidence type="ECO:0000259" key="13">
    <source>
        <dbReference type="PROSITE" id="PS50928"/>
    </source>
</evidence>
<keyword evidence="8 12" id="KW-1133">Transmembrane helix</keyword>
<dbReference type="PANTHER" id="PTHR43227:SF9">
    <property type="entry name" value="SN-GLYCEROL-3-PHOSPHATE TRANSPORT SYSTEM PERMEASE PROTEIN UGPA"/>
    <property type="match status" value="1"/>
</dbReference>
<comment type="subcellular location">
    <subcellularLocation>
        <location evidence="1">Cell inner membrane</location>
        <topology evidence="1">Multi-pass membrane protein</topology>
    </subcellularLocation>
    <subcellularLocation>
        <location evidence="12">Cell membrane</location>
        <topology evidence="12">Multi-pass membrane protein</topology>
    </subcellularLocation>
</comment>
<evidence type="ECO:0000256" key="8">
    <source>
        <dbReference type="ARBA" id="ARBA00022989"/>
    </source>
</evidence>
<evidence type="ECO:0000256" key="1">
    <source>
        <dbReference type="ARBA" id="ARBA00004429"/>
    </source>
</evidence>
<dbReference type="PANTHER" id="PTHR43227">
    <property type="entry name" value="BLL4140 PROTEIN"/>
    <property type="match status" value="1"/>
</dbReference>
<feature type="domain" description="ABC transmembrane type-1" evidence="13">
    <location>
        <begin position="70"/>
        <end position="282"/>
    </location>
</feature>
<protein>
    <recommendedName>
        <fullName evidence="11">sn-glycerol-3-phosphate transport system permease protein UgpA</fullName>
    </recommendedName>
</protein>
<evidence type="ECO:0000256" key="2">
    <source>
        <dbReference type="ARBA" id="ARBA00009306"/>
    </source>
</evidence>
<feature type="transmembrane region" description="Helical" evidence="12">
    <location>
        <begin position="155"/>
        <end position="179"/>
    </location>
</feature>
<dbReference type="EMBL" id="FZON01000014">
    <property type="protein sequence ID" value="SNS40776.1"/>
    <property type="molecule type" value="Genomic_DNA"/>
</dbReference>
<keyword evidence="4 12" id="KW-0813">Transport</keyword>
<evidence type="ECO:0000256" key="6">
    <source>
        <dbReference type="ARBA" id="ARBA00022519"/>
    </source>
</evidence>
<gene>
    <name evidence="14" type="ORF">SAMN04488078_10145</name>
</gene>
<keyword evidence="7 12" id="KW-0812">Transmembrane</keyword>
<reference evidence="14 15" key="1">
    <citation type="submission" date="2017-06" db="EMBL/GenBank/DDBJ databases">
        <authorList>
            <person name="Kim H.J."/>
            <person name="Triplett B.A."/>
        </authorList>
    </citation>
    <scope>NUCLEOTIDE SEQUENCE [LARGE SCALE GENOMIC DNA]</scope>
    <source>
        <strain evidence="14 15">DSM 11445</strain>
    </source>
</reference>
<keyword evidence="6" id="KW-0997">Cell inner membrane</keyword>
<evidence type="ECO:0000313" key="14">
    <source>
        <dbReference type="EMBL" id="SNS40776.1"/>
    </source>
</evidence>
<dbReference type="InterPro" id="IPR050809">
    <property type="entry name" value="UgpAE/MalFG_permease"/>
</dbReference>
<dbReference type="RefSeq" id="WP_089277599.1">
    <property type="nucleotide sequence ID" value="NZ_FZON01000014.1"/>
</dbReference>
<feature type="transmembrane region" description="Helical" evidence="12">
    <location>
        <begin position="70"/>
        <end position="95"/>
    </location>
</feature>
<dbReference type="Gene3D" id="1.10.3720.10">
    <property type="entry name" value="MetI-like"/>
    <property type="match status" value="1"/>
</dbReference>
<feature type="transmembrane region" description="Helical" evidence="12">
    <location>
        <begin position="264"/>
        <end position="283"/>
    </location>
</feature>
<dbReference type="GO" id="GO:0055085">
    <property type="term" value="P:transmembrane transport"/>
    <property type="evidence" value="ECO:0007669"/>
    <property type="project" value="InterPro"/>
</dbReference>
<dbReference type="InterPro" id="IPR000515">
    <property type="entry name" value="MetI-like"/>
</dbReference>
<evidence type="ECO:0000256" key="3">
    <source>
        <dbReference type="ARBA" id="ARBA00011557"/>
    </source>
</evidence>
<comment type="function">
    <text evidence="10">Part of the ABC transporter complex UgpBAEC involved in sn-glycerol-3-phosphate (G3P) import. Probably responsible for the translocation of the substrate across the membrane.</text>
</comment>
<dbReference type="SUPFAM" id="SSF161098">
    <property type="entry name" value="MetI-like"/>
    <property type="match status" value="1"/>
</dbReference>
<dbReference type="InterPro" id="IPR035906">
    <property type="entry name" value="MetI-like_sf"/>
</dbReference>
<dbReference type="Pfam" id="PF00528">
    <property type="entry name" value="BPD_transp_1"/>
    <property type="match status" value="1"/>
</dbReference>
<organism evidence="14 15">
    <name type="scientific">Antarctobacter heliothermus</name>
    <dbReference type="NCBI Taxonomy" id="74033"/>
    <lineage>
        <taxon>Bacteria</taxon>
        <taxon>Pseudomonadati</taxon>
        <taxon>Pseudomonadota</taxon>
        <taxon>Alphaproteobacteria</taxon>
        <taxon>Rhodobacterales</taxon>
        <taxon>Roseobacteraceae</taxon>
        <taxon>Antarctobacter</taxon>
    </lineage>
</organism>
<keyword evidence="9 12" id="KW-0472">Membrane</keyword>
<keyword evidence="5" id="KW-1003">Cell membrane</keyword>
<evidence type="ECO:0000256" key="4">
    <source>
        <dbReference type="ARBA" id="ARBA00022448"/>
    </source>
</evidence>
<dbReference type="OrthoDB" id="9773727at2"/>
<dbReference type="AlphaFoldDB" id="A0A239E803"/>
<feature type="transmembrane region" description="Helical" evidence="12">
    <location>
        <begin position="200"/>
        <end position="219"/>
    </location>
</feature>
<evidence type="ECO:0000256" key="11">
    <source>
        <dbReference type="ARBA" id="ARBA00040780"/>
    </source>
</evidence>